<evidence type="ECO:0000313" key="2">
    <source>
        <dbReference type="Proteomes" id="UP000694888"/>
    </source>
</evidence>
<dbReference type="SUPFAM" id="SSF47459">
    <property type="entry name" value="HLH, helix-loop-helix DNA-binding domain"/>
    <property type="match status" value="1"/>
</dbReference>
<proteinExistence type="predicted"/>
<evidence type="ECO:0000256" key="1">
    <source>
        <dbReference type="SAM" id="MobiDB-lite"/>
    </source>
</evidence>
<feature type="compositionally biased region" description="Basic and acidic residues" evidence="1">
    <location>
        <begin position="67"/>
        <end position="80"/>
    </location>
</feature>
<evidence type="ECO:0000313" key="3">
    <source>
        <dbReference type="RefSeq" id="XP_035826354.1"/>
    </source>
</evidence>
<organism evidence="2 3">
    <name type="scientific">Aplysia californica</name>
    <name type="common">California sea hare</name>
    <dbReference type="NCBI Taxonomy" id="6500"/>
    <lineage>
        <taxon>Eukaryota</taxon>
        <taxon>Metazoa</taxon>
        <taxon>Spiralia</taxon>
        <taxon>Lophotrochozoa</taxon>
        <taxon>Mollusca</taxon>
        <taxon>Gastropoda</taxon>
        <taxon>Heterobranchia</taxon>
        <taxon>Euthyneura</taxon>
        <taxon>Tectipleura</taxon>
        <taxon>Aplysiida</taxon>
        <taxon>Aplysioidea</taxon>
        <taxon>Aplysiidae</taxon>
        <taxon>Aplysia</taxon>
    </lineage>
</organism>
<feature type="compositionally biased region" description="Polar residues" evidence="1">
    <location>
        <begin position="52"/>
        <end position="66"/>
    </location>
</feature>
<protein>
    <submittedName>
        <fullName evidence="3">Uncharacterized protein LOC101862588</fullName>
    </submittedName>
</protein>
<gene>
    <name evidence="3" type="primary">LOC101862588</name>
</gene>
<name>A0ABM1VVB2_APLCA</name>
<dbReference type="GeneID" id="101862588"/>
<feature type="region of interest" description="Disordered" evidence="1">
    <location>
        <begin position="112"/>
        <end position="134"/>
    </location>
</feature>
<accession>A0ABM1VVB2</accession>
<sequence length="155" mass="17224">MEQQLSEKRKKTKQNKSNTINDSSYGSMITGTSSSSSLSLSLFSESDLAEAPSTSGCSSEMASAMQSKEKKKERAKEFMKKLKSMLPMKERTGKMDTLSTLEQLVNSMRQLNEEQKRGSEFKTPPPHNGSYQGNDALKLHKVGTCIVDFILLPYA</sequence>
<feature type="region of interest" description="Disordered" evidence="1">
    <location>
        <begin position="1"/>
        <end position="96"/>
    </location>
</feature>
<keyword evidence="2" id="KW-1185">Reference proteome</keyword>
<dbReference type="InterPro" id="IPR036638">
    <property type="entry name" value="HLH_DNA-bd_sf"/>
</dbReference>
<reference evidence="3" key="1">
    <citation type="submission" date="2025-08" db="UniProtKB">
        <authorList>
            <consortium name="RefSeq"/>
        </authorList>
    </citation>
    <scope>IDENTIFICATION</scope>
</reference>
<dbReference type="Proteomes" id="UP000694888">
    <property type="component" value="Unplaced"/>
</dbReference>
<feature type="non-terminal residue" evidence="3">
    <location>
        <position position="155"/>
    </location>
</feature>
<dbReference type="RefSeq" id="XP_035826354.1">
    <property type="nucleotide sequence ID" value="XM_035970461.1"/>
</dbReference>
<feature type="compositionally biased region" description="Low complexity" evidence="1">
    <location>
        <begin position="23"/>
        <end position="46"/>
    </location>
</feature>